<dbReference type="Ensembl" id="ENSNNAT00000026342.1">
    <property type="protein sequence ID" value="ENSNNAP00000025129.1"/>
    <property type="gene ID" value="ENSNNAG00000016451.1"/>
</dbReference>
<evidence type="ECO:0000256" key="1">
    <source>
        <dbReference type="ARBA" id="ARBA00004141"/>
    </source>
</evidence>
<evidence type="ECO:0000256" key="7">
    <source>
        <dbReference type="SAM" id="Phobius"/>
    </source>
</evidence>
<dbReference type="GO" id="GO:0016020">
    <property type="term" value="C:membrane"/>
    <property type="evidence" value="ECO:0007669"/>
    <property type="project" value="UniProtKB-SubCell"/>
</dbReference>
<protein>
    <submittedName>
        <fullName evidence="8">Ribonuclease K</fullName>
    </submittedName>
</protein>
<dbReference type="OrthoDB" id="67317at2759"/>
<dbReference type="Proteomes" id="UP000694559">
    <property type="component" value="Unplaced"/>
</dbReference>
<evidence type="ECO:0000313" key="8">
    <source>
        <dbReference type="Ensembl" id="ENSNNAP00000025129.1"/>
    </source>
</evidence>
<feature type="compositionally biased region" description="Gly residues" evidence="6">
    <location>
        <begin position="1"/>
        <end position="11"/>
    </location>
</feature>
<keyword evidence="5 7" id="KW-0472">Membrane</keyword>
<comment type="similarity">
    <text evidence="2">Belongs to the RNase K family.</text>
</comment>
<gene>
    <name evidence="8" type="primary">RNASEK</name>
</gene>
<evidence type="ECO:0000256" key="4">
    <source>
        <dbReference type="ARBA" id="ARBA00022989"/>
    </source>
</evidence>
<reference evidence="8" key="2">
    <citation type="submission" date="2025-09" db="UniProtKB">
        <authorList>
            <consortium name="Ensembl"/>
        </authorList>
    </citation>
    <scope>IDENTIFICATION</scope>
</reference>
<dbReference type="PANTHER" id="PTHR31733">
    <property type="entry name" value="RIBONUCLEASE KAPPA"/>
    <property type="match status" value="1"/>
</dbReference>
<keyword evidence="4 7" id="KW-1133">Transmembrane helix</keyword>
<organism evidence="8 9">
    <name type="scientific">Naja naja</name>
    <name type="common">Indian cobra</name>
    <dbReference type="NCBI Taxonomy" id="35670"/>
    <lineage>
        <taxon>Eukaryota</taxon>
        <taxon>Metazoa</taxon>
        <taxon>Chordata</taxon>
        <taxon>Craniata</taxon>
        <taxon>Vertebrata</taxon>
        <taxon>Euteleostomi</taxon>
        <taxon>Lepidosauria</taxon>
        <taxon>Squamata</taxon>
        <taxon>Bifurcata</taxon>
        <taxon>Unidentata</taxon>
        <taxon>Episquamata</taxon>
        <taxon>Toxicofera</taxon>
        <taxon>Serpentes</taxon>
        <taxon>Colubroidea</taxon>
        <taxon>Elapidae</taxon>
        <taxon>Elapinae</taxon>
        <taxon>Naja</taxon>
    </lineage>
</organism>
<feature type="transmembrane region" description="Helical" evidence="7">
    <location>
        <begin position="189"/>
        <end position="208"/>
    </location>
</feature>
<dbReference type="GeneTree" id="ENSGT00390000009664"/>
<keyword evidence="9" id="KW-1185">Reference proteome</keyword>
<dbReference type="InterPro" id="IPR026770">
    <property type="entry name" value="RNase_K"/>
</dbReference>
<reference evidence="8" key="1">
    <citation type="submission" date="2025-08" db="UniProtKB">
        <authorList>
            <consortium name="Ensembl"/>
        </authorList>
    </citation>
    <scope>IDENTIFICATION</scope>
</reference>
<accession>A0A8C6Y8H5</accession>
<dbReference type="GO" id="GO:0004521">
    <property type="term" value="F:RNA endonuclease activity"/>
    <property type="evidence" value="ECO:0007669"/>
    <property type="project" value="InterPro"/>
</dbReference>
<dbReference type="AlphaFoldDB" id="A0A8C6Y8H5"/>
<sequence length="217" mass="21883">AGGGQRRGGGVPPLPRASGSAPLVTCQGQPAAAAASAAAGRSVVRGGGSGFPPGHGFAAVLRAEDGRLRDRAQRLGGHHAGKKRAGLPPCRVGVGGSALQGGQGSGGRGAAGASLAAATRARLEGGVRGSSCSSPADPARLPPLQVLLGLFFNVHSAVLIEDVPATEKDFTTGVSAIHALYDQVSYNCFIAAGLYFILGGFCFCQVRLNKRKEYLVR</sequence>
<evidence type="ECO:0000256" key="6">
    <source>
        <dbReference type="SAM" id="MobiDB-lite"/>
    </source>
</evidence>
<evidence type="ECO:0000313" key="9">
    <source>
        <dbReference type="Proteomes" id="UP000694559"/>
    </source>
</evidence>
<evidence type="ECO:0000256" key="3">
    <source>
        <dbReference type="ARBA" id="ARBA00022692"/>
    </source>
</evidence>
<evidence type="ECO:0000256" key="5">
    <source>
        <dbReference type="ARBA" id="ARBA00023136"/>
    </source>
</evidence>
<feature type="region of interest" description="Disordered" evidence="6">
    <location>
        <begin position="1"/>
        <end position="25"/>
    </location>
</feature>
<proteinExistence type="inferred from homology"/>
<name>A0A8C6Y8H5_NAJNA</name>
<comment type="subcellular location">
    <subcellularLocation>
        <location evidence="1">Membrane</location>
        <topology evidence="1">Multi-pass membrane protein</topology>
    </subcellularLocation>
</comment>
<keyword evidence="3 7" id="KW-0812">Transmembrane</keyword>
<evidence type="ECO:0000256" key="2">
    <source>
        <dbReference type="ARBA" id="ARBA00008458"/>
    </source>
</evidence>